<reference evidence="2 3" key="1">
    <citation type="submission" date="2014-03" db="EMBL/GenBank/DDBJ databases">
        <authorList>
            <person name="Sibley D."/>
            <person name="Venepally P."/>
            <person name="Karamycheva S."/>
            <person name="Hadjithomas M."/>
            <person name="Khan A."/>
            <person name="Brunk B."/>
            <person name="Roos D."/>
            <person name="Caler E."/>
            <person name="Lorenzi H."/>
        </authorList>
    </citation>
    <scope>NUCLEOTIDE SEQUENCE [LARGE SCALE GENOMIC DNA]</scope>
    <source>
        <strain evidence="3">p89</strain>
    </source>
</reference>
<feature type="compositionally biased region" description="Acidic residues" evidence="1">
    <location>
        <begin position="160"/>
        <end position="180"/>
    </location>
</feature>
<feature type="compositionally biased region" description="Basic and acidic residues" evidence="1">
    <location>
        <begin position="237"/>
        <end position="246"/>
    </location>
</feature>
<feature type="compositionally biased region" description="Acidic residues" evidence="1">
    <location>
        <begin position="328"/>
        <end position="339"/>
    </location>
</feature>
<dbReference type="OrthoDB" id="10445965at2759"/>
<name>A0A086J7E6_TOXGO</name>
<feature type="compositionally biased region" description="Low complexity" evidence="1">
    <location>
        <begin position="28"/>
        <end position="37"/>
    </location>
</feature>
<feature type="region of interest" description="Disordered" evidence="1">
    <location>
        <begin position="107"/>
        <end position="339"/>
    </location>
</feature>
<dbReference type="EMBL" id="AEYI02002492">
    <property type="protein sequence ID" value="KFG28064.1"/>
    <property type="molecule type" value="Genomic_DNA"/>
</dbReference>
<dbReference type="VEuPathDB" id="ToxoDB:TGP89_321550"/>
<feature type="compositionally biased region" description="Basic and acidic residues" evidence="1">
    <location>
        <begin position="298"/>
        <end position="327"/>
    </location>
</feature>
<feature type="compositionally biased region" description="Basic and acidic residues" evidence="1">
    <location>
        <begin position="181"/>
        <end position="225"/>
    </location>
</feature>
<protein>
    <submittedName>
        <fullName evidence="2">Uncharacterized protein</fullName>
    </submittedName>
</protein>
<sequence length="339" mass="37263">MPQRPSSPHQLVAASVFDCKADRLCSPSGSRESASETAESRESAQVPAPEESPFPALPGAHASLAEISCCPLPALHLKRECGRGEELENSLSQRLVLVAKCVDPRARSNLAASSASEKAESLSASAAAERRRAAAQEEGREEQPEEQPEEQAREERGEEGGEGEGGEEGGEGEGGEEEGEEGGKDGEEEEKRERGETGEFQKVDLSKRGDKRGERQATEATRRDGGLAAKLLAVERQLTETRKRDISPVVCRRRRCGSVIGPPPEDSEKTPREAKKRRSSIPDAESPVRAASPTSTPRLEKQRMSREEKERERREQEERERERRRETEGEDSEDSSQDD</sequence>
<comment type="caution">
    <text evidence="2">The sequence shown here is derived from an EMBL/GenBank/DDBJ whole genome shotgun (WGS) entry which is preliminary data.</text>
</comment>
<accession>A0A086J7E6</accession>
<feature type="compositionally biased region" description="Basic and acidic residues" evidence="1">
    <location>
        <begin position="150"/>
        <end position="159"/>
    </location>
</feature>
<evidence type="ECO:0000313" key="3">
    <source>
        <dbReference type="Proteomes" id="UP000028828"/>
    </source>
</evidence>
<proteinExistence type="predicted"/>
<feature type="compositionally biased region" description="Low complexity" evidence="1">
    <location>
        <begin position="107"/>
        <end position="127"/>
    </location>
</feature>
<evidence type="ECO:0000313" key="2">
    <source>
        <dbReference type="EMBL" id="KFG28064.1"/>
    </source>
</evidence>
<feature type="compositionally biased region" description="Basic and acidic residues" evidence="1">
    <location>
        <begin position="128"/>
        <end position="142"/>
    </location>
</feature>
<dbReference type="Proteomes" id="UP000028828">
    <property type="component" value="Unassembled WGS sequence"/>
</dbReference>
<evidence type="ECO:0000256" key="1">
    <source>
        <dbReference type="SAM" id="MobiDB-lite"/>
    </source>
</evidence>
<organism evidence="2 3">
    <name type="scientific">Toxoplasma gondii p89</name>
    <dbReference type="NCBI Taxonomy" id="943119"/>
    <lineage>
        <taxon>Eukaryota</taxon>
        <taxon>Sar</taxon>
        <taxon>Alveolata</taxon>
        <taxon>Apicomplexa</taxon>
        <taxon>Conoidasida</taxon>
        <taxon>Coccidia</taxon>
        <taxon>Eucoccidiorida</taxon>
        <taxon>Eimeriorina</taxon>
        <taxon>Sarcocystidae</taxon>
        <taxon>Toxoplasma</taxon>
    </lineage>
</organism>
<dbReference type="AlphaFoldDB" id="A0A086J7E6"/>
<gene>
    <name evidence="2" type="ORF">TGP89_321550</name>
</gene>
<feature type="region of interest" description="Disordered" evidence="1">
    <location>
        <begin position="24"/>
        <end position="59"/>
    </location>
</feature>